<proteinExistence type="predicted"/>
<accession>A0AAV7XA94</accession>
<name>A0AAV7XA94_9NEOP</name>
<dbReference type="Proteomes" id="UP001075354">
    <property type="component" value="Chromosome 14"/>
</dbReference>
<comment type="caution">
    <text evidence="1">The sequence shown here is derived from an EMBL/GenBank/DDBJ whole genome shotgun (WGS) entry which is preliminary data.</text>
</comment>
<gene>
    <name evidence="1" type="ORF">ONE63_003542</name>
</gene>
<organism evidence="1 2">
    <name type="scientific">Megalurothrips usitatus</name>
    <name type="common">bean blossom thrips</name>
    <dbReference type="NCBI Taxonomy" id="439358"/>
    <lineage>
        <taxon>Eukaryota</taxon>
        <taxon>Metazoa</taxon>
        <taxon>Ecdysozoa</taxon>
        <taxon>Arthropoda</taxon>
        <taxon>Hexapoda</taxon>
        <taxon>Insecta</taxon>
        <taxon>Pterygota</taxon>
        <taxon>Neoptera</taxon>
        <taxon>Paraneoptera</taxon>
        <taxon>Thysanoptera</taxon>
        <taxon>Terebrantia</taxon>
        <taxon>Thripoidea</taxon>
        <taxon>Thripidae</taxon>
        <taxon>Megalurothrips</taxon>
    </lineage>
</organism>
<dbReference type="AlphaFoldDB" id="A0AAV7XA94"/>
<reference evidence="1" key="1">
    <citation type="submission" date="2022-12" db="EMBL/GenBank/DDBJ databases">
        <title>Chromosome-level genome assembly of the bean flower thrips Megalurothrips usitatus.</title>
        <authorList>
            <person name="Ma L."/>
            <person name="Liu Q."/>
            <person name="Li H."/>
            <person name="Cai W."/>
        </authorList>
    </citation>
    <scope>NUCLEOTIDE SEQUENCE</scope>
    <source>
        <strain evidence="1">Cailab_2022a</strain>
    </source>
</reference>
<protein>
    <submittedName>
        <fullName evidence="1">Uncharacterized protein</fullName>
    </submittedName>
</protein>
<keyword evidence="2" id="KW-1185">Reference proteome</keyword>
<sequence>MTKLKDSVGEQNLKQRQDLEEAIDNILDSEIDEHSEMHPEEYLTAPIDPYALTVFGGYVARKIRGMKPASSCKTCIDCLCMFDEPVLEREALLQLRNRGGMVRPTNALQALLGQLENAVMTVTSSVSLHSTVLFTVLDELLSSNISLQLIGCREHARRITSAIVSFYLTTRMHFACAKSDRKRIADKNRRKRDMAKSAKLGD</sequence>
<evidence type="ECO:0000313" key="2">
    <source>
        <dbReference type="Proteomes" id="UP001075354"/>
    </source>
</evidence>
<evidence type="ECO:0000313" key="1">
    <source>
        <dbReference type="EMBL" id="KAJ1520410.1"/>
    </source>
</evidence>
<dbReference type="EMBL" id="JAPTSV010000014">
    <property type="protein sequence ID" value="KAJ1520410.1"/>
    <property type="molecule type" value="Genomic_DNA"/>
</dbReference>